<keyword evidence="7 10" id="KW-0067">ATP-binding</keyword>
<feature type="domain" description="Cytidyltransferase-like" evidence="11">
    <location>
        <begin position="7"/>
        <end position="163"/>
    </location>
</feature>
<accession>A0A3T2CNZ4</accession>
<evidence type="ECO:0000256" key="7">
    <source>
        <dbReference type="ARBA" id="ARBA00022840"/>
    </source>
</evidence>
<evidence type="ECO:0000256" key="8">
    <source>
        <dbReference type="ARBA" id="ARBA00023027"/>
    </source>
</evidence>
<dbReference type="GO" id="GO:0009435">
    <property type="term" value="P:NAD+ biosynthetic process"/>
    <property type="evidence" value="ECO:0007669"/>
    <property type="project" value="UniProtKB-UniRule"/>
</dbReference>
<dbReference type="SUPFAM" id="SSF52374">
    <property type="entry name" value="Nucleotidylyl transferase"/>
    <property type="match status" value="1"/>
</dbReference>
<evidence type="ECO:0000256" key="5">
    <source>
        <dbReference type="ARBA" id="ARBA00022695"/>
    </source>
</evidence>
<dbReference type="InterPro" id="IPR005248">
    <property type="entry name" value="NadD/NMNAT"/>
</dbReference>
<dbReference type="NCBIfam" id="TIGR00125">
    <property type="entry name" value="cyt_tran_rel"/>
    <property type="match status" value="1"/>
</dbReference>
<dbReference type="GO" id="GO:0005524">
    <property type="term" value="F:ATP binding"/>
    <property type="evidence" value="ECO:0007669"/>
    <property type="project" value="UniProtKB-KW"/>
</dbReference>
<sequence length="189" mass="22090">MKHKVGILGGTFDPPHLAHLRMAEEAKKQLELEKILFLPNKIPPHKHISGMASSNERVEMLQLMIEGIDSFEIDTRELMRTGKSYTYDTMRDMISEQPDTDFYFIIGGDMVEYLPKWYHIDDLVKMVTFVGVNRPLYYHPEVPYDVVKIDMPETTISSTEIRNDIEHAEAFLPEKVWSYIKEHQLYGKK</sequence>
<keyword evidence="5 10" id="KW-0548">Nucleotidyltransferase</keyword>
<dbReference type="InterPro" id="IPR004821">
    <property type="entry name" value="Cyt_trans-like"/>
</dbReference>
<comment type="catalytic activity">
    <reaction evidence="9 10">
        <text>nicotinate beta-D-ribonucleotide + ATP + H(+) = deamido-NAD(+) + diphosphate</text>
        <dbReference type="Rhea" id="RHEA:22860"/>
        <dbReference type="ChEBI" id="CHEBI:15378"/>
        <dbReference type="ChEBI" id="CHEBI:30616"/>
        <dbReference type="ChEBI" id="CHEBI:33019"/>
        <dbReference type="ChEBI" id="CHEBI:57502"/>
        <dbReference type="ChEBI" id="CHEBI:58437"/>
        <dbReference type="EC" id="2.7.7.18"/>
    </reaction>
</comment>
<dbReference type="Pfam" id="PF01467">
    <property type="entry name" value="CTP_transf_like"/>
    <property type="match status" value="1"/>
</dbReference>
<dbReference type="RefSeq" id="WP_003721996.1">
    <property type="nucleotide sequence ID" value="NZ_CP019617.1"/>
</dbReference>
<keyword evidence="8 10" id="KW-0520">NAD</keyword>
<dbReference type="EMBL" id="AAAQOE010000001">
    <property type="protein sequence ID" value="EAE1094605.1"/>
    <property type="molecule type" value="Genomic_DNA"/>
</dbReference>
<keyword evidence="4 10" id="KW-0808">Transferase</keyword>
<dbReference type="Gene3D" id="3.40.50.620">
    <property type="entry name" value="HUPs"/>
    <property type="match status" value="1"/>
</dbReference>
<evidence type="ECO:0000256" key="1">
    <source>
        <dbReference type="ARBA" id="ARBA00002324"/>
    </source>
</evidence>
<protein>
    <recommendedName>
        <fullName evidence="10">Probable nicotinate-nucleotide adenylyltransferase</fullName>
        <ecNumber evidence="10">2.7.7.18</ecNumber>
    </recommendedName>
    <alternativeName>
        <fullName evidence="10">Deamido-NAD(+) diphosphorylase</fullName>
    </alternativeName>
    <alternativeName>
        <fullName evidence="10">Deamido-NAD(+) pyrophosphorylase</fullName>
    </alternativeName>
    <alternativeName>
        <fullName evidence="10">Nicotinate mononucleotide adenylyltransferase</fullName>
        <shortName evidence="10">NaMN adenylyltransferase</shortName>
    </alternativeName>
</protein>
<dbReference type="AlphaFoldDB" id="A0A3T2CNZ4"/>
<evidence type="ECO:0000256" key="4">
    <source>
        <dbReference type="ARBA" id="ARBA00022679"/>
    </source>
</evidence>
<dbReference type="HAMAP" id="MF_00244">
    <property type="entry name" value="NaMN_adenylyltr"/>
    <property type="match status" value="1"/>
</dbReference>
<dbReference type="GO" id="GO:0004515">
    <property type="term" value="F:nicotinate-nucleotide adenylyltransferase activity"/>
    <property type="evidence" value="ECO:0007669"/>
    <property type="project" value="UniProtKB-UniRule"/>
</dbReference>
<evidence type="ECO:0000256" key="6">
    <source>
        <dbReference type="ARBA" id="ARBA00022741"/>
    </source>
</evidence>
<comment type="similarity">
    <text evidence="10">Belongs to the NadD family.</text>
</comment>
<evidence type="ECO:0000256" key="2">
    <source>
        <dbReference type="ARBA" id="ARBA00005019"/>
    </source>
</evidence>
<name>A0A3T2CNZ4_LISMN</name>
<keyword evidence="6 10" id="KW-0547">Nucleotide-binding</keyword>
<dbReference type="NCBIfam" id="NF000841">
    <property type="entry name" value="PRK00071.1-4"/>
    <property type="match status" value="1"/>
</dbReference>
<comment type="function">
    <text evidence="1 10">Catalyzes the reversible adenylation of nicotinate mononucleotide (NaMN) to nicotinic acid adenine dinucleotide (NaAD).</text>
</comment>
<evidence type="ECO:0000313" key="12">
    <source>
        <dbReference type="EMBL" id="EAE1094605.1"/>
    </source>
</evidence>
<dbReference type="EC" id="2.7.7.18" evidence="10"/>
<dbReference type="NCBIfam" id="NF000840">
    <property type="entry name" value="PRK00071.1-3"/>
    <property type="match status" value="1"/>
</dbReference>
<evidence type="ECO:0000256" key="9">
    <source>
        <dbReference type="ARBA" id="ARBA00048721"/>
    </source>
</evidence>
<dbReference type="PANTHER" id="PTHR39321">
    <property type="entry name" value="NICOTINATE-NUCLEOTIDE ADENYLYLTRANSFERASE-RELATED"/>
    <property type="match status" value="1"/>
</dbReference>
<proteinExistence type="inferred from homology"/>
<evidence type="ECO:0000313" key="13">
    <source>
        <dbReference type="Proteomes" id="UP000355989"/>
    </source>
</evidence>
<reference evidence="12 13" key="1">
    <citation type="submission" date="2018-06" db="EMBL/GenBank/DDBJ databases">
        <authorList>
            <consortium name="GenomeTrakr: Next Generation Sequencing Network for Food Pathogen Tracability"/>
        </authorList>
    </citation>
    <scope>NUCLEOTIDE SEQUENCE [LARGE SCALE GENOMIC DNA]</scope>
    <source>
        <strain evidence="12 13">FLAG-78586</strain>
    </source>
</reference>
<organism evidence="12 13">
    <name type="scientific">Listeria monocytogenes</name>
    <dbReference type="NCBI Taxonomy" id="1639"/>
    <lineage>
        <taxon>Bacteria</taxon>
        <taxon>Bacillati</taxon>
        <taxon>Bacillota</taxon>
        <taxon>Bacilli</taxon>
        <taxon>Bacillales</taxon>
        <taxon>Listeriaceae</taxon>
        <taxon>Listeria</taxon>
    </lineage>
</organism>
<evidence type="ECO:0000256" key="3">
    <source>
        <dbReference type="ARBA" id="ARBA00022642"/>
    </source>
</evidence>
<comment type="pathway">
    <text evidence="2 10">Cofactor biosynthesis; NAD(+) biosynthesis; deamido-NAD(+) from nicotinate D-ribonucleotide: step 1/1.</text>
</comment>
<comment type="caution">
    <text evidence="12">The sequence shown here is derived from an EMBL/GenBank/DDBJ whole genome shotgun (WGS) entry which is preliminary data.</text>
</comment>
<dbReference type="FunFam" id="3.40.50.620:FF:000079">
    <property type="entry name" value="Probable nicotinate-nucleotide adenylyltransferase"/>
    <property type="match status" value="1"/>
</dbReference>
<dbReference type="NCBIfam" id="TIGR00482">
    <property type="entry name" value="nicotinate (nicotinamide) nucleotide adenylyltransferase"/>
    <property type="match status" value="1"/>
</dbReference>
<gene>
    <name evidence="10" type="primary">nadD</name>
    <name evidence="12" type="ORF">APD94_01435</name>
</gene>
<dbReference type="PANTHER" id="PTHR39321:SF3">
    <property type="entry name" value="PHOSPHOPANTETHEINE ADENYLYLTRANSFERASE"/>
    <property type="match status" value="1"/>
</dbReference>
<evidence type="ECO:0000259" key="11">
    <source>
        <dbReference type="Pfam" id="PF01467"/>
    </source>
</evidence>
<dbReference type="InterPro" id="IPR014729">
    <property type="entry name" value="Rossmann-like_a/b/a_fold"/>
</dbReference>
<evidence type="ECO:0000256" key="10">
    <source>
        <dbReference type="HAMAP-Rule" id="MF_00244"/>
    </source>
</evidence>
<dbReference type="CDD" id="cd02165">
    <property type="entry name" value="NMNAT"/>
    <property type="match status" value="1"/>
</dbReference>
<dbReference type="Proteomes" id="UP000355989">
    <property type="component" value="Unassembled WGS sequence"/>
</dbReference>
<keyword evidence="3 10" id="KW-0662">Pyridine nucleotide biosynthesis</keyword>
<dbReference type="UniPathway" id="UPA00253">
    <property type="reaction ID" value="UER00332"/>
</dbReference>